<evidence type="ECO:0000313" key="3">
    <source>
        <dbReference type="Proteomes" id="UP000321328"/>
    </source>
</evidence>
<dbReference type="SUPFAM" id="SSF54593">
    <property type="entry name" value="Glyoxalase/Bleomycin resistance protein/Dihydroxybiphenyl dioxygenase"/>
    <property type="match status" value="1"/>
</dbReference>
<gene>
    <name evidence="2" type="primary">phnB</name>
    <name evidence="2" type="ORF">PA7_10920</name>
</gene>
<dbReference type="OrthoDB" id="9795306at2"/>
<protein>
    <submittedName>
        <fullName evidence="2">VOC family protein</fullName>
    </submittedName>
</protein>
<dbReference type="InterPro" id="IPR029068">
    <property type="entry name" value="Glyas_Bleomycin-R_OHBP_Dase"/>
</dbReference>
<proteinExistence type="predicted"/>
<dbReference type="Pfam" id="PF06983">
    <property type="entry name" value="3-dmu-9_3-mt"/>
    <property type="match status" value="1"/>
</dbReference>
<name>A0A511CXH5_9PSEU</name>
<accession>A0A511CXH5</accession>
<reference evidence="2 3" key="1">
    <citation type="submission" date="2019-07" db="EMBL/GenBank/DDBJ databases">
        <title>Whole genome shotgun sequence of Pseudonocardia asaccharolytica NBRC 16224.</title>
        <authorList>
            <person name="Hosoyama A."/>
            <person name="Uohara A."/>
            <person name="Ohji S."/>
            <person name="Ichikawa N."/>
        </authorList>
    </citation>
    <scope>NUCLEOTIDE SEQUENCE [LARGE SCALE GENOMIC DNA]</scope>
    <source>
        <strain evidence="2 3">NBRC 16224</strain>
    </source>
</reference>
<dbReference type="PANTHER" id="PTHR33990:SF1">
    <property type="entry name" value="PROTEIN YJDN"/>
    <property type="match status" value="1"/>
</dbReference>
<dbReference type="RefSeq" id="WP_028928612.1">
    <property type="nucleotide sequence ID" value="NZ_AUII01000001.1"/>
</dbReference>
<dbReference type="EMBL" id="BJVI01000007">
    <property type="protein sequence ID" value="GEL17255.1"/>
    <property type="molecule type" value="Genomic_DNA"/>
</dbReference>
<dbReference type="CDD" id="cd06588">
    <property type="entry name" value="PhnB_like"/>
    <property type="match status" value="1"/>
</dbReference>
<keyword evidence="3" id="KW-1185">Reference proteome</keyword>
<feature type="domain" description="PhnB-like" evidence="1">
    <location>
        <begin position="5"/>
        <end position="131"/>
    </location>
</feature>
<comment type="caution">
    <text evidence="2">The sequence shown here is derived from an EMBL/GenBank/DDBJ whole genome shotgun (WGS) entry which is preliminary data.</text>
</comment>
<dbReference type="Proteomes" id="UP000321328">
    <property type="component" value="Unassembled WGS sequence"/>
</dbReference>
<dbReference type="STRING" id="1123024.GCA_000423625_00364"/>
<organism evidence="2 3">
    <name type="scientific">Pseudonocardia asaccharolytica DSM 44247 = NBRC 16224</name>
    <dbReference type="NCBI Taxonomy" id="1123024"/>
    <lineage>
        <taxon>Bacteria</taxon>
        <taxon>Bacillati</taxon>
        <taxon>Actinomycetota</taxon>
        <taxon>Actinomycetes</taxon>
        <taxon>Pseudonocardiales</taxon>
        <taxon>Pseudonocardiaceae</taxon>
        <taxon>Pseudonocardia</taxon>
    </lineage>
</organism>
<dbReference type="InterPro" id="IPR028973">
    <property type="entry name" value="PhnB-like"/>
</dbReference>
<evidence type="ECO:0000259" key="1">
    <source>
        <dbReference type="Pfam" id="PF06983"/>
    </source>
</evidence>
<dbReference type="Gene3D" id="3.10.180.10">
    <property type="entry name" value="2,3-Dihydroxybiphenyl 1,2-Dioxygenase, domain 1"/>
    <property type="match status" value="1"/>
</dbReference>
<evidence type="ECO:0000313" key="2">
    <source>
        <dbReference type="EMBL" id="GEL17255.1"/>
    </source>
</evidence>
<dbReference type="AlphaFoldDB" id="A0A511CXH5"/>
<sequence length="140" mass="15308">MQSRLNPYLSFKDNARQAMDFYRTVFGGKLEQHTFKEYGASQDSAEDDKIMHAQLTVDNGIVFMAADTPSGMEYRPGSTISMSLSGDDEAELSGYFERLAEGGTITMPLADAPWGDKFGMVTDKFGIDWLVNIAGGSAQA</sequence>
<dbReference type="PANTHER" id="PTHR33990">
    <property type="entry name" value="PROTEIN YJDN-RELATED"/>
    <property type="match status" value="1"/>
</dbReference>